<keyword evidence="2 5" id="KW-0812">Transmembrane</keyword>
<feature type="transmembrane region" description="Helical" evidence="5">
    <location>
        <begin position="127"/>
        <end position="147"/>
    </location>
</feature>
<feature type="transmembrane region" description="Helical" evidence="5">
    <location>
        <begin position="39"/>
        <end position="59"/>
    </location>
</feature>
<feature type="domain" description="EamA" evidence="6">
    <location>
        <begin position="155"/>
        <end position="288"/>
    </location>
</feature>
<protein>
    <recommendedName>
        <fullName evidence="6">EamA domain-containing protein</fullName>
    </recommendedName>
</protein>
<gene>
    <name evidence="7" type="ORF">METZ01_LOCUS266106</name>
</gene>
<name>A0A382JPJ4_9ZZZZ</name>
<reference evidence="7" key="1">
    <citation type="submission" date="2018-05" db="EMBL/GenBank/DDBJ databases">
        <authorList>
            <person name="Lanie J.A."/>
            <person name="Ng W.-L."/>
            <person name="Kazmierczak K.M."/>
            <person name="Andrzejewski T.M."/>
            <person name="Davidsen T.M."/>
            <person name="Wayne K.J."/>
            <person name="Tettelin H."/>
            <person name="Glass J.I."/>
            <person name="Rusch D."/>
            <person name="Podicherti R."/>
            <person name="Tsui H.-C.T."/>
            <person name="Winkler M.E."/>
        </authorList>
    </citation>
    <scope>NUCLEOTIDE SEQUENCE</scope>
</reference>
<keyword evidence="4 5" id="KW-0472">Membrane</keyword>
<evidence type="ECO:0000256" key="3">
    <source>
        <dbReference type="ARBA" id="ARBA00022989"/>
    </source>
</evidence>
<evidence type="ECO:0000259" key="6">
    <source>
        <dbReference type="Pfam" id="PF00892"/>
    </source>
</evidence>
<dbReference type="AlphaFoldDB" id="A0A382JPJ4"/>
<feature type="transmembrane region" description="Helical" evidence="5">
    <location>
        <begin position="217"/>
        <end position="238"/>
    </location>
</feature>
<dbReference type="PANTHER" id="PTHR32322:SF2">
    <property type="entry name" value="EAMA DOMAIN-CONTAINING PROTEIN"/>
    <property type="match status" value="1"/>
</dbReference>
<comment type="subcellular location">
    <subcellularLocation>
        <location evidence="1">Membrane</location>
        <topology evidence="1">Multi-pass membrane protein</topology>
    </subcellularLocation>
</comment>
<feature type="transmembrane region" description="Helical" evidence="5">
    <location>
        <begin position="250"/>
        <end position="269"/>
    </location>
</feature>
<evidence type="ECO:0000313" key="7">
    <source>
        <dbReference type="EMBL" id="SVC13252.1"/>
    </source>
</evidence>
<feature type="transmembrane region" description="Helical" evidence="5">
    <location>
        <begin position="98"/>
        <end position="120"/>
    </location>
</feature>
<evidence type="ECO:0000256" key="4">
    <source>
        <dbReference type="ARBA" id="ARBA00023136"/>
    </source>
</evidence>
<evidence type="ECO:0000256" key="5">
    <source>
        <dbReference type="SAM" id="Phobius"/>
    </source>
</evidence>
<organism evidence="7">
    <name type="scientific">marine metagenome</name>
    <dbReference type="NCBI Taxonomy" id="408172"/>
    <lineage>
        <taxon>unclassified sequences</taxon>
        <taxon>metagenomes</taxon>
        <taxon>ecological metagenomes</taxon>
    </lineage>
</organism>
<feature type="transmembrane region" description="Helical" evidence="5">
    <location>
        <begin position="153"/>
        <end position="172"/>
    </location>
</feature>
<proteinExistence type="predicted"/>
<dbReference type="InterPro" id="IPR000620">
    <property type="entry name" value="EamA_dom"/>
</dbReference>
<feature type="transmembrane region" description="Helical" evidence="5">
    <location>
        <begin position="184"/>
        <end position="205"/>
    </location>
</feature>
<dbReference type="GO" id="GO:0016020">
    <property type="term" value="C:membrane"/>
    <property type="evidence" value="ECO:0007669"/>
    <property type="project" value="UniProtKB-SubCell"/>
</dbReference>
<dbReference type="SUPFAM" id="SSF103481">
    <property type="entry name" value="Multidrug resistance efflux transporter EmrE"/>
    <property type="match status" value="2"/>
</dbReference>
<feature type="transmembrane region" description="Helical" evidence="5">
    <location>
        <begin position="275"/>
        <end position="292"/>
    </location>
</feature>
<evidence type="ECO:0000256" key="1">
    <source>
        <dbReference type="ARBA" id="ARBA00004141"/>
    </source>
</evidence>
<feature type="domain" description="EamA" evidence="6">
    <location>
        <begin position="12"/>
        <end position="143"/>
    </location>
</feature>
<feature type="transmembrane region" description="Helical" evidence="5">
    <location>
        <begin position="71"/>
        <end position="92"/>
    </location>
</feature>
<keyword evidence="3 5" id="KW-1133">Transmembrane helix</keyword>
<dbReference type="PANTHER" id="PTHR32322">
    <property type="entry name" value="INNER MEMBRANE TRANSPORTER"/>
    <property type="match status" value="1"/>
</dbReference>
<dbReference type="InterPro" id="IPR050638">
    <property type="entry name" value="AA-Vitamin_Transporters"/>
</dbReference>
<feature type="transmembrane region" description="Helical" evidence="5">
    <location>
        <begin position="12"/>
        <end position="33"/>
    </location>
</feature>
<sequence>MKNVNRLDSRSLVMGIVFSIIWSSAFTSARILVSSAPPLMILSVRFMISGLLGMALARAMGQKIQLDREEWYAVAIIGVCQNALYLGLNFFAMQWIGAGVAAILASLLPLIVAAVSWVFLGERTSLTGILGLTAGFAGVLVIMLDKVSGSNRLLGLVFCLIGVLALAGATMLVSRISGKNRNLLMVVGMQMIVGSATLFPFSLFLETWVIDWSWSLVIAFCYTTLMPGLFATLIWFLLVGRIGPVRASTFHFLNPFFGVFIAAIILAEPLSVRDVIGVVIIMAGILAVQLSRRPQEVGDQNRGSKNSE</sequence>
<evidence type="ECO:0000256" key="2">
    <source>
        <dbReference type="ARBA" id="ARBA00022692"/>
    </source>
</evidence>
<dbReference type="Pfam" id="PF00892">
    <property type="entry name" value="EamA"/>
    <property type="match status" value="2"/>
</dbReference>
<dbReference type="InterPro" id="IPR037185">
    <property type="entry name" value="EmrE-like"/>
</dbReference>
<accession>A0A382JPJ4</accession>
<dbReference type="EMBL" id="UINC01075254">
    <property type="protein sequence ID" value="SVC13252.1"/>
    <property type="molecule type" value="Genomic_DNA"/>
</dbReference>